<feature type="transmembrane region" description="Helical" evidence="1">
    <location>
        <begin position="63"/>
        <end position="90"/>
    </location>
</feature>
<dbReference type="Proteomes" id="UP001321473">
    <property type="component" value="Unassembled WGS sequence"/>
</dbReference>
<keyword evidence="3" id="KW-1185">Reference proteome</keyword>
<organism evidence="2 3">
    <name type="scientific">Amblyomma americanum</name>
    <name type="common">Lone star tick</name>
    <dbReference type="NCBI Taxonomy" id="6943"/>
    <lineage>
        <taxon>Eukaryota</taxon>
        <taxon>Metazoa</taxon>
        <taxon>Ecdysozoa</taxon>
        <taxon>Arthropoda</taxon>
        <taxon>Chelicerata</taxon>
        <taxon>Arachnida</taxon>
        <taxon>Acari</taxon>
        <taxon>Parasitiformes</taxon>
        <taxon>Ixodida</taxon>
        <taxon>Ixodoidea</taxon>
        <taxon>Ixodidae</taxon>
        <taxon>Amblyomminae</taxon>
        <taxon>Amblyomma</taxon>
    </lineage>
</organism>
<reference evidence="2 3" key="1">
    <citation type="journal article" date="2023" name="Arcadia Sci">
        <title>De novo assembly of a long-read Amblyomma americanum tick genome.</title>
        <authorList>
            <person name="Chou S."/>
            <person name="Poskanzer K.E."/>
            <person name="Rollins M."/>
            <person name="Thuy-Boun P.S."/>
        </authorList>
    </citation>
    <scope>NUCLEOTIDE SEQUENCE [LARGE SCALE GENOMIC DNA]</scope>
    <source>
        <strain evidence="2">F_SG_1</strain>
        <tissue evidence="2">Salivary glands</tissue>
    </source>
</reference>
<sequence length="405" mass="45627">MAAPTTTIQSGAARLPGDATGAGRRGNAVVVRGLDRRGYQALGLPFDSVKVYRRSARTGGFSATFVFACKTAVLFTLKAYFAFLLLWYIYHLPNLSVDNFPARLLEVSELLLSVAAVAGSESLWSRKSNVAALASRYFEISGGADQRRRRPGFWQGKFIPVLLFFHALGGISLFFASNICPWTREGLANFTFVEAFSRFFFVNMLALSQAYMAMTIYTLFCIDVQRSMKDIAKELERNHGVLTHEGLSELHWKWEACCQYLGDLSYNFLAFVCAWYCYLFVRAVYLVALISSTVCPASRSALTVQEVAVPLFELTYLAILCIVSDKVKTTLQSPVESLQEMTVSRPTQEVLMHVEVQRFLFRIHKYSTMTLWKLSVWTENALKAFLLVITGLLLLHDKRIRAKLL</sequence>
<evidence type="ECO:0000313" key="2">
    <source>
        <dbReference type="EMBL" id="KAK8781842.1"/>
    </source>
</evidence>
<dbReference type="EMBL" id="JARKHS020007266">
    <property type="protein sequence ID" value="KAK8781842.1"/>
    <property type="molecule type" value="Genomic_DNA"/>
</dbReference>
<keyword evidence="1" id="KW-0812">Transmembrane</keyword>
<protein>
    <submittedName>
        <fullName evidence="2">Uncharacterized protein</fullName>
    </submittedName>
</protein>
<proteinExistence type="predicted"/>
<accession>A0AAQ4F535</accession>
<feature type="transmembrane region" description="Helical" evidence="1">
    <location>
        <begin position="158"/>
        <end position="179"/>
    </location>
</feature>
<dbReference type="AlphaFoldDB" id="A0AAQ4F535"/>
<feature type="transmembrane region" description="Helical" evidence="1">
    <location>
        <begin position="199"/>
        <end position="220"/>
    </location>
</feature>
<evidence type="ECO:0000313" key="3">
    <source>
        <dbReference type="Proteomes" id="UP001321473"/>
    </source>
</evidence>
<keyword evidence="1" id="KW-0472">Membrane</keyword>
<gene>
    <name evidence="2" type="ORF">V5799_016817</name>
</gene>
<feature type="transmembrane region" description="Helical" evidence="1">
    <location>
        <begin position="374"/>
        <end position="395"/>
    </location>
</feature>
<comment type="caution">
    <text evidence="2">The sequence shown here is derived from an EMBL/GenBank/DDBJ whole genome shotgun (WGS) entry which is preliminary data.</text>
</comment>
<feature type="transmembrane region" description="Helical" evidence="1">
    <location>
        <begin position="268"/>
        <end position="290"/>
    </location>
</feature>
<keyword evidence="1" id="KW-1133">Transmembrane helix</keyword>
<evidence type="ECO:0000256" key="1">
    <source>
        <dbReference type="SAM" id="Phobius"/>
    </source>
</evidence>
<name>A0AAQ4F535_AMBAM</name>